<feature type="transmembrane region" description="Helical" evidence="7">
    <location>
        <begin position="317"/>
        <end position="337"/>
    </location>
</feature>
<comment type="caution">
    <text evidence="9">The sequence shown here is derived from an EMBL/GenBank/DDBJ whole genome shotgun (WGS) entry which is preliminary data.</text>
</comment>
<evidence type="ECO:0000256" key="7">
    <source>
        <dbReference type="SAM" id="Phobius"/>
    </source>
</evidence>
<dbReference type="InterPro" id="IPR005829">
    <property type="entry name" value="Sugar_transporter_CS"/>
</dbReference>
<protein>
    <submittedName>
        <fullName evidence="9">MFS transporter</fullName>
    </submittedName>
</protein>
<dbReference type="InterPro" id="IPR005828">
    <property type="entry name" value="MFS_sugar_transport-like"/>
</dbReference>
<feature type="transmembrane region" description="Helical" evidence="7">
    <location>
        <begin position="411"/>
        <end position="430"/>
    </location>
</feature>
<dbReference type="PANTHER" id="PTHR43045">
    <property type="entry name" value="SHIKIMATE TRANSPORTER"/>
    <property type="match status" value="1"/>
</dbReference>
<dbReference type="Proteomes" id="UP001428817">
    <property type="component" value="Unassembled WGS sequence"/>
</dbReference>
<dbReference type="InterPro" id="IPR036259">
    <property type="entry name" value="MFS_trans_sf"/>
</dbReference>
<reference evidence="10" key="1">
    <citation type="journal article" date="2019" name="Int. J. Syst. Evol. Microbiol.">
        <title>The Global Catalogue of Microorganisms (GCM) 10K type strain sequencing project: providing services to taxonomists for standard genome sequencing and annotation.</title>
        <authorList>
            <consortium name="The Broad Institute Genomics Platform"/>
            <consortium name="The Broad Institute Genome Sequencing Center for Infectious Disease"/>
            <person name="Wu L."/>
            <person name="Ma J."/>
        </authorList>
    </citation>
    <scope>NUCLEOTIDE SEQUENCE [LARGE SCALE GENOMIC DNA]</scope>
    <source>
        <strain evidence="10">JCM 18303</strain>
    </source>
</reference>
<dbReference type="EMBL" id="BAABJP010000004">
    <property type="protein sequence ID" value="GAA5148514.1"/>
    <property type="molecule type" value="Genomic_DNA"/>
</dbReference>
<accession>A0ABP9PNV6</accession>
<evidence type="ECO:0000259" key="8">
    <source>
        <dbReference type="PROSITE" id="PS50850"/>
    </source>
</evidence>
<dbReference type="CDD" id="cd17369">
    <property type="entry name" value="MFS_ShiA_like"/>
    <property type="match status" value="1"/>
</dbReference>
<dbReference type="PROSITE" id="PS50850">
    <property type="entry name" value="MFS"/>
    <property type="match status" value="1"/>
</dbReference>
<comment type="subcellular location">
    <subcellularLocation>
        <location evidence="1">Cell membrane</location>
        <topology evidence="1">Multi-pass membrane protein</topology>
    </subcellularLocation>
</comment>
<feature type="transmembrane region" description="Helical" evidence="7">
    <location>
        <begin position="192"/>
        <end position="211"/>
    </location>
</feature>
<evidence type="ECO:0000256" key="1">
    <source>
        <dbReference type="ARBA" id="ARBA00004651"/>
    </source>
</evidence>
<feature type="transmembrane region" description="Helical" evidence="7">
    <location>
        <begin position="56"/>
        <end position="80"/>
    </location>
</feature>
<keyword evidence="6 7" id="KW-0472">Membrane</keyword>
<evidence type="ECO:0000256" key="3">
    <source>
        <dbReference type="ARBA" id="ARBA00022475"/>
    </source>
</evidence>
<keyword evidence="5 7" id="KW-1133">Transmembrane helix</keyword>
<feature type="transmembrane region" description="Helical" evidence="7">
    <location>
        <begin position="116"/>
        <end position="136"/>
    </location>
</feature>
<dbReference type="Pfam" id="PF00083">
    <property type="entry name" value="Sugar_tr"/>
    <property type="match status" value="1"/>
</dbReference>
<feature type="transmembrane region" description="Helical" evidence="7">
    <location>
        <begin position="157"/>
        <end position="180"/>
    </location>
</feature>
<keyword evidence="4 7" id="KW-0812">Transmembrane</keyword>
<dbReference type="SUPFAM" id="SSF103473">
    <property type="entry name" value="MFS general substrate transporter"/>
    <property type="match status" value="1"/>
</dbReference>
<gene>
    <name evidence="9" type="ORF">GCM10023321_10900</name>
</gene>
<dbReference type="Gene3D" id="1.20.1250.20">
    <property type="entry name" value="MFS general substrate transporter like domains"/>
    <property type="match status" value="2"/>
</dbReference>
<dbReference type="RefSeq" id="WP_185062674.1">
    <property type="nucleotide sequence ID" value="NZ_BAABJP010000004.1"/>
</dbReference>
<organism evidence="9 10">
    <name type="scientific">Pseudonocardia eucalypti</name>
    <dbReference type="NCBI Taxonomy" id="648755"/>
    <lineage>
        <taxon>Bacteria</taxon>
        <taxon>Bacillati</taxon>
        <taxon>Actinomycetota</taxon>
        <taxon>Actinomycetes</taxon>
        <taxon>Pseudonocardiales</taxon>
        <taxon>Pseudonocardiaceae</taxon>
        <taxon>Pseudonocardia</taxon>
    </lineage>
</organism>
<dbReference type="PROSITE" id="PS00217">
    <property type="entry name" value="SUGAR_TRANSPORT_2"/>
    <property type="match status" value="1"/>
</dbReference>
<proteinExistence type="predicted"/>
<feature type="transmembrane region" description="Helical" evidence="7">
    <location>
        <begin position="288"/>
        <end position="305"/>
    </location>
</feature>
<evidence type="ECO:0000256" key="4">
    <source>
        <dbReference type="ARBA" id="ARBA00022692"/>
    </source>
</evidence>
<evidence type="ECO:0000256" key="6">
    <source>
        <dbReference type="ARBA" id="ARBA00023136"/>
    </source>
</evidence>
<feature type="domain" description="Major facilitator superfamily (MFS) profile" evidence="8">
    <location>
        <begin position="19"/>
        <end position="435"/>
    </location>
</feature>
<feature type="transmembrane region" description="Helical" evidence="7">
    <location>
        <begin position="343"/>
        <end position="362"/>
    </location>
</feature>
<evidence type="ECO:0000313" key="9">
    <source>
        <dbReference type="EMBL" id="GAA5148514.1"/>
    </source>
</evidence>
<name>A0ABP9PNV6_9PSEU</name>
<keyword evidence="2" id="KW-0813">Transport</keyword>
<evidence type="ECO:0000256" key="5">
    <source>
        <dbReference type="ARBA" id="ARBA00022989"/>
    </source>
</evidence>
<evidence type="ECO:0000256" key="2">
    <source>
        <dbReference type="ARBA" id="ARBA00022448"/>
    </source>
</evidence>
<sequence>MVATEQPKPGHPTNKMGKIAFAALSASSIENYDFFIYGTAAALVFPRIFFPNQSSLTGAMLSFATFAVGFVARPAGGILFGHIGDVYGRRRALIGALVGMGLATTLIGLLPPHQVIGIAAPLLLVLLRFLQGIALGGQQGGVVLLALENAPPRRRGFYSSFAQAGGPAGIILGNLAFIAVIRSTAPEAFESWGWRVPFLASAVLIALAIRLQFTLEETAAFQTLRKAKQEQPARDMKSSPALRVFRGNFRRIVIIAGAYIGINVTYYLFMTFAVSYSTSVVGISRDTALLAVLVAAAVQLVMLPVSGAVSDRVGRRVMLLAGSGALAVWSFAFWPLLNTGSTPLIMIAFIVGLGLLHTVMYGPQGAFFAEAFSTGLRYSGFSLGLQLGSVLGGGLAPLIATSLFAATGTSFSITAYMALVCAITFGAVLLMPETHTKDIDVPEEQHEQEAVNDHAHPKIG</sequence>
<evidence type="ECO:0000313" key="10">
    <source>
        <dbReference type="Proteomes" id="UP001428817"/>
    </source>
</evidence>
<feature type="transmembrane region" description="Helical" evidence="7">
    <location>
        <begin position="383"/>
        <end position="405"/>
    </location>
</feature>
<keyword evidence="3" id="KW-1003">Cell membrane</keyword>
<dbReference type="PANTHER" id="PTHR43045:SF1">
    <property type="entry name" value="SHIKIMATE TRANSPORTER"/>
    <property type="match status" value="1"/>
</dbReference>
<feature type="transmembrane region" description="Helical" evidence="7">
    <location>
        <begin position="252"/>
        <end position="276"/>
    </location>
</feature>
<dbReference type="InterPro" id="IPR020846">
    <property type="entry name" value="MFS_dom"/>
</dbReference>
<keyword evidence="10" id="KW-1185">Reference proteome</keyword>
<feature type="transmembrane region" description="Helical" evidence="7">
    <location>
        <begin position="92"/>
        <end position="110"/>
    </location>
</feature>
<dbReference type="PROSITE" id="PS00216">
    <property type="entry name" value="SUGAR_TRANSPORT_1"/>
    <property type="match status" value="1"/>
</dbReference>